<name>A0A0A1V240_9HYPO</name>
<reference evidence="1 2" key="1">
    <citation type="submission" date="2014-02" db="EMBL/GenBank/DDBJ databases">
        <title>The genome sequence of the entomopathogenic fungus Metarhizium robertsii ARSEF 2575.</title>
        <authorList>
            <person name="Giuliano Garisto Donzelli B."/>
            <person name="Roe B.A."/>
            <person name="Macmil S.L."/>
            <person name="Krasnoff S.B."/>
            <person name="Gibson D.M."/>
        </authorList>
    </citation>
    <scope>NUCLEOTIDE SEQUENCE [LARGE SCALE GENOMIC DNA]</scope>
    <source>
        <strain evidence="1 2">ARSEF 2575</strain>
    </source>
</reference>
<evidence type="ECO:0000313" key="2">
    <source>
        <dbReference type="Proteomes" id="UP000030151"/>
    </source>
</evidence>
<organism evidence="1 2">
    <name type="scientific">Metarhizium robertsii</name>
    <dbReference type="NCBI Taxonomy" id="568076"/>
    <lineage>
        <taxon>Eukaryota</taxon>
        <taxon>Fungi</taxon>
        <taxon>Dikarya</taxon>
        <taxon>Ascomycota</taxon>
        <taxon>Pezizomycotina</taxon>
        <taxon>Sordariomycetes</taxon>
        <taxon>Hypocreomycetidae</taxon>
        <taxon>Hypocreales</taxon>
        <taxon>Clavicipitaceae</taxon>
        <taxon>Metarhizium</taxon>
    </lineage>
</organism>
<dbReference type="Proteomes" id="UP000030151">
    <property type="component" value="Unassembled WGS sequence"/>
</dbReference>
<accession>A0A0A1V240</accession>
<proteinExistence type="predicted"/>
<dbReference type="AlphaFoldDB" id="A0A0A1V240"/>
<gene>
    <name evidence="1" type="ORF">X797_003495</name>
</gene>
<protein>
    <submittedName>
        <fullName evidence="1">Uncharacterized protein</fullName>
    </submittedName>
</protein>
<dbReference type="HOGENOM" id="CLU_2590269_0_0_1"/>
<evidence type="ECO:0000313" key="1">
    <source>
        <dbReference type="EMBL" id="EXV03696.1"/>
    </source>
</evidence>
<comment type="caution">
    <text evidence="1">The sequence shown here is derived from an EMBL/GenBank/DDBJ whole genome shotgun (WGS) entry which is preliminary data.</text>
</comment>
<sequence>MADGGDAMTRQDVLDESAWEMVWFAAQTRGCEHLSTLGGDWVRAVERRRIALGVDAACSPNKAQAAKLGELLGELMDSFC</sequence>
<dbReference type="EMBL" id="JELW01000003">
    <property type="protein sequence ID" value="EXV03696.1"/>
    <property type="molecule type" value="Genomic_DNA"/>
</dbReference>